<dbReference type="Pfam" id="PF01428">
    <property type="entry name" value="zf-AN1"/>
    <property type="match status" value="1"/>
</dbReference>
<evidence type="ECO:0000313" key="5">
    <source>
        <dbReference type="EMBL" id="QHS80588.1"/>
    </source>
</evidence>
<feature type="domain" description="AN1-type" evidence="4">
    <location>
        <begin position="4"/>
        <end position="44"/>
    </location>
</feature>
<dbReference type="Gene3D" id="4.10.1110.10">
    <property type="entry name" value="AN1-like Zinc finger"/>
    <property type="match status" value="1"/>
</dbReference>
<evidence type="ECO:0000256" key="3">
    <source>
        <dbReference type="ARBA" id="ARBA00022833"/>
    </source>
</evidence>
<keyword evidence="2" id="KW-0863">Zinc-finger</keyword>
<keyword evidence="1" id="KW-0479">Metal-binding</keyword>
<proteinExistence type="predicted"/>
<dbReference type="SMART" id="SM00154">
    <property type="entry name" value="ZnF_AN1"/>
    <property type="match status" value="1"/>
</dbReference>
<sequence length="70" mass="8025">MINCETTNCNNKILKIIGHCKSCDKKFCSIHRYPESHSCPKLSEIRLTGKRDLINKLHNNSIQANKVTKI</sequence>
<dbReference type="SUPFAM" id="SSF118310">
    <property type="entry name" value="AN1-like Zinc finger"/>
    <property type="match status" value="1"/>
</dbReference>
<dbReference type="AlphaFoldDB" id="A0A6C0ALC1"/>
<evidence type="ECO:0000256" key="2">
    <source>
        <dbReference type="ARBA" id="ARBA00022771"/>
    </source>
</evidence>
<name>A0A6C0ALC1_9ZZZZ</name>
<dbReference type="EMBL" id="MN740715">
    <property type="protein sequence ID" value="QHS80644.1"/>
    <property type="molecule type" value="Genomic_DNA"/>
</dbReference>
<evidence type="ECO:0000256" key="1">
    <source>
        <dbReference type="ARBA" id="ARBA00022723"/>
    </source>
</evidence>
<dbReference type="EMBL" id="MN740714">
    <property type="protein sequence ID" value="QHS80588.1"/>
    <property type="molecule type" value="Genomic_DNA"/>
</dbReference>
<dbReference type="GO" id="GO:0008270">
    <property type="term" value="F:zinc ion binding"/>
    <property type="evidence" value="ECO:0007669"/>
    <property type="project" value="UniProtKB-KW"/>
</dbReference>
<keyword evidence="3" id="KW-0862">Zinc</keyword>
<accession>A0A6C0ALC1</accession>
<dbReference type="InterPro" id="IPR035896">
    <property type="entry name" value="AN1-like_Znf"/>
</dbReference>
<dbReference type="InterPro" id="IPR000058">
    <property type="entry name" value="Znf_AN1"/>
</dbReference>
<organism evidence="5">
    <name type="scientific">viral metagenome</name>
    <dbReference type="NCBI Taxonomy" id="1070528"/>
    <lineage>
        <taxon>unclassified sequences</taxon>
        <taxon>metagenomes</taxon>
        <taxon>organismal metagenomes</taxon>
    </lineage>
</organism>
<evidence type="ECO:0000259" key="4">
    <source>
        <dbReference type="SMART" id="SM00154"/>
    </source>
</evidence>
<reference evidence="5" key="1">
    <citation type="journal article" date="2020" name="Nature">
        <title>Giant virus diversity and host interactions through global metagenomics.</title>
        <authorList>
            <person name="Schulz F."/>
            <person name="Roux S."/>
            <person name="Paez-Espino D."/>
            <person name="Jungbluth S."/>
            <person name="Walsh D.A."/>
            <person name="Denef V.J."/>
            <person name="McMahon K.D."/>
            <person name="Konstantinidis K.T."/>
            <person name="Eloe-Fadrosh E.A."/>
            <person name="Kyrpides N.C."/>
            <person name="Woyke T."/>
        </authorList>
    </citation>
    <scope>NUCLEOTIDE SEQUENCE</scope>
    <source>
        <strain evidence="5">GVMAG-S-1091796-13</strain>
    </source>
</reference>
<protein>
    <recommendedName>
        <fullName evidence="4">AN1-type domain-containing protein</fullName>
    </recommendedName>
</protein>